<keyword evidence="10" id="KW-1185">Reference proteome</keyword>
<evidence type="ECO:0000256" key="5">
    <source>
        <dbReference type="ARBA" id="ARBA00022794"/>
    </source>
</evidence>
<keyword evidence="4" id="KW-0963">Cytoplasm</keyword>
<dbReference type="GO" id="GO:0005930">
    <property type="term" value="C:axoneme"/>
    <property type="evidence" value="ECO:0007669"/>
    <property type="project" value="UniProtKB-SubCell"/>
</dbReference>
<evidence type="ECO:0000256" key="7">
    <source>
        <dbReference type="ARBA" id="ARBA00023212"/>
    </source>
</evidence>
<keyword evidence="6" id="KW-0969">Cilium</keyword>
<comment type="subcellular location">
    <subcellularLocation>
        <location evidence="1">Cytoplasm</location>
        <location evidence="1">Cytoskeleton</location>
        <location evidence="1">Cilium axoneme</location>
    </subcellularLocation>
</comment>
<protein>
    <recommendedName>
        <fullName evidence="3">Cilia- and flagella-associated protein 206</fullName>
    </recommendedName>
</protein>
<dbReference type="GO" id="GO:0030030">
    <property type="term" value="P:cell projection organization"/>
    <property type="evidence" value="ECO:0007669"/>
    <property type="project" value="UniProtKB-KW"/>
</dbReference>
<evidence type="ECO:0000256" key="3">
    <source>
        <dbReference type="ARBA" id="ARBA00021602"/>
    </source>
</evidence>
<reference evidence="10" key="1">
    <citation type="submission" date="2015-09" db="EMBL/GenBank/DDBJ databases">
        <authorList>
            <consortium name="Pathogen Informatics"/>
        </authorList>
    </citation>
    <scope>NUCLEOTIDE SEQUENCE [LARGE SCALE GENOMIC DNA]</scope>
    <source>
        <strain evidence="10">Lake Konstanz</strain>
    </source>
</reference>
<evidence type="ECO:0000256" key="8">
    <source>
        <dbReference type="ARBA" id="ARBA00023273"/>
    </source>
</evidence>
<organism evidence="9 10">
    <name type="scientific">Bodo saltans</name>
    <name type="common">Flagellated protozoan</name>
    <dbReference type="NCBI Taxonomy" id="75058"/>
    <lineage>
        <taxon>Eukaryota</taxon>
        <taxon>Discoba</taxon>
        <taxon>Euglenozoa</taxon>
        <taxon>Kinetoplastea</taxon>
        <taxon>Metakinetoplastina</taxon>
        <taxon>Eubodonida</taxon>
        <taxon>Bodonidae</taxon>
        <taxon>Bodo</taxon>
    </lineage>
</organism>
<dbReference type="Pfam" id="PF12018">
    <property type="entry name" value="FAP206"/>
    <property type="match status" value="1"/>
</dbReference>
<dbReference type="InterPro" id="IPR021897">
    <property type="entry name" value="FAP206"/>
</dbReference>
<name>A0A0S4J344_BODSA</name>
<dbReference type="AlphaFoldDB" id="A0A0S4J344"/>
<dbReference type="GO" id="GO:0003356">
    <property type="term" value="P:regulation of cilium beat frequency"/>
    <property type="evidence" value="ECO:0007669"/>
    <property type="project" value="TreeGrafter"/>
</dbReference>
<keyword evidence="8" id="KW-0966">Cell projection</keyword>
<evidence type="ECO:0000256" key="6">
    <source>
        <dbReference type="ARBA" id="ARBA00023069"/>
    </source>
</evidence>
<dbReference type="OMA" id="QLMELMC"/>
<comment type="similarity">
    <text evidence="2">Belongs to the CFAP206 family.</text>
</comment>
<evidence type="ECO:0000256" key="2">
    <source>
        <dbReference type="ARBA" id="ARBA00010500"/>
    </source>
</evidence>
<gene>
    <name evidence="9" type="ORF">BSAL_84515</name>
</gene>
<dbReference type="OrthoDB" id="10251073at2759"/>
<proteinExistence type="inferred from homology"/>
<dbReference type="Proteomes" id="UP000051952">
    <property type="component" value="Unassembled WGS sequence"/>
</dbReference>
<evidence type="ECO:0000256" key="1">
    <source>
        <dbReference type="ARBA" id="ARBA00004430"/>
    </source>
</evidence>
<dbReference type="PANTHER" id="PTHR21442:SF0">
    <property type="entry name" value="CILIA- AND FLAGELLA-ASSOCIATED PROTEIN 206"/>
    <property type="match status" value="1"/>
</dbReference>
<evidence type="ECO:0000256" key="4">
    <source>
        <dbReference type="ARBA" id="ARBA00022490"/>
    </source>
</evidence>
<keyword evidence="5" id="KW-0970">Cilium biogenesis/degradation</keyword>
<dbReference type="EMBL" id="CYKH01000976">
    <property type="protein sequence ID" value="CUG74714.1"/>
    <property type="molecule type" value="Genomic_DNA"/>
</dbReference>
<evidence type="ECO:0000313" key="10">
    <source>
        <dbReference type="Proteomes" id="UP000051952"/>
    </source>
</evidence>
<dbReference type="VEuPathDB" id="TriTrypDB:BSAL_84515"/>
<keyword evidence="7" id="KW-0206">Cytoskeleton</keyword>
<sequence length="623" mass="70091">MNVLPTVTQEIVSQCKRQGFTISSNLSSFFVRCQLLTAKKDPANNVELSTEHIERLVQQCVAALCHNDNPMLETFKLQASITHLQQDQINRYRNEKVQHKAKSHRLTEDLWPKKDPNEVFGDITLYILHESRQLQGGAGSGGLTSSSGGGGVNELAQRETMAALESVFPKVHMDSFIAQREGDKLRQLDEIWRIVWGIRLFNKETGKGGAGIPDFLTETRVMLETSAKTALKYLVEFEHRSKDYAAVLCSPSLNVSDQERVRLQDEYHNRLQLCVYLRSLLETLGGLHKKLEVFEPTYQTMIEESKALVNSSEANPVPKSSIYPRFISLSEHWDNLCNLHRESGDAKSILELILGFSKSFSPQLRDKDAEAALNAAAEDRQPNKQLILQELATTSSVQYHGELPSAADVAGGAESLRLEFNGFCVVSLLDDGVLLDGRRDDKLSPGYLLLHANNAFYSFSTERALKSFAKDPFRYLSQNLMETVQRSPVLVFLLGLHPYLPKEIYVSGTRIITAGRTIERGDGATQTGQIDNYKDTHYHWNEWELRRLALQLAGLRNKRTKSTQSALSHFRRDNDTQAFLPKAAETQTMQDAAVQPPRVVKYIKGLRGSATSQLESVEKVFLH</sequence>
<accession>A0A0S4J344</accession>
<dbReference type="PANTHER" id="PTHR21442">
    <property type="entry name" value="CILIA- AND FLAGELLA-ASSOCIATED PROTEIN 206"/>
    <property type="match status" value="1"/>
</dbReference>
<dbReference type="GO" id="GO:0036064">
    <property type="term" value="C:ciliary basal body"/>
    <property type="evidence" value="ECO:0007669"/>
    <property type="project" value="TreeGrafter"/>
</dbReference>
<evidence type="ECO:0000313" key="9">
    <source>
        <dbReference type="EMBL" id="CUG74714.1"/>
    </source>
</evidence>